<name>Q7U4E9_PARMW</name>
<feature type="transmembrane region" description="Helical" evidence="1">
    <location>
        <begin position="369"/>
        <end position="390"/>
    </location>
</feature>
<dbReference type="Gene3D" id="3.30.2090.10">
    <property type="entry name" value="Multidrug efflux transporter AcrB TolC docking domain, DN and DC subdomains"/>
    <property type="match status" value="2"/>
</dbReference>
<accession>Q7U4E9</accession>
<feature type="transmembrane region" description="Helical" evidence="1">
    <location>
        <begin position="973"/>
        <end position="992"/>
    </location>
</feature>
<gene>
    <name evidence="2" type="ordered locus">SYNW2119</name>
</gene>
<dbReference type="PANTHER" id="PTHR32063">
    <property type="match status" value="1"/>
</dbReference>
<feature type="transmembrane region" description="Helical" evidence="1">
    <location>
        <begin position="436"/>
        <end position="462"/>
    </location>
</feature>
<dbReference type="STRING" id="84588.SYNW2119"/>
<dbReference type="InterPro" id="IPR027463">
    <property type="entry name" value="AcrB_DN_DC_subdom"/>
</dbReference>
<evidence type="ECO:0000256" key="1">
    <source>
        <dbReference type="SAM" id="Phobius"/>
    </source>
</evidence>
<dbReference type="Gene3D" id="3.30.70.1430">
    <property type="entry name" value="Multidrug efflux transporter AcrB pore domain"/>
    <property type="match status" value="2"/>
</dbReference>
<feature type="transmembrane region" description="Helical" evidence="1">
    <location>
        <begin position="468"/>
        <end position="488"/>
    </location>
</feature>
<dbReference type="Pfam" id="PF00873">
    <property type="entry name" value="ACR_tran"/>
    <property type="match status" value="1"/>
</dbReference>
<dbReference type="SUPFAM" id="SSF82714">
    <property type="entry name" value="Multidrug efflux transporter AcrB TolC docking domain, DN and DC subdomains"/>
    <property type="match status" value="2"/>
</dbReference>
<dbReference type="GO" id="GO:0042910">
    <property type="term" value="F:xenobiotic transmembrane transporter activity"/>
    <property type="evidence" value="ECO:0007669"/>
    <property type="project" value="TreeGrafter"/>
</dbReference>
<dbReference type="PRINTS" id="PR00702">
    <property type="entry name" value="ACRIFLAVINRP"/>
</dbReference>
<dbReference type="Gene3D" id="3.30.70.1320">
    <property type="entry name" value="Multidrug efflux transporter AcrB pore domain like"/>
    <property type="match status" value="1"/>
</dbReference>
<sequence>MRSLSQPFLRRPILTVVCSLLILLAGLVALTGLGLEDLPQLAPTRVSVGATFPAASPEVVEQSVTAVLEQQLNGLEGLESISSNSRQGGASISLRFSEGDPELNAIKVQNEVNLATRRLPQAVSRQGLRVRRSSDDLLMILGFSHPPDQYVPTFLAGWLDQSLREALFSTPGIGDVRVFGSSNLAFRLWLDPDRLEQASLTISDVSRALAEQNVLAAIGSLGASPAPDGQLISMPVDAEGRLLTQKDFENLILRRLDNGGLLRLKDVGRVELGQRSYGSQAMNLDGQRSVAVGLYQRDGANALEVSRAVKAELKRLEPSFPPGIETSMIVDVADNVQANLDRTIATLRDAVLLVLVVLVLFLGRWRLALIPGLAVPVALVGSLVLVKLSGSNLNSLILFGMVMATGIVVDDAIVVSEDIAGRIERGDAPKAAAEDAMAELAGAVVATSLVLAAVFVPVLLIPGSVGRLYQPIALAISGAILFSTLNALSFTPMACARVLDSGEGRLRGPLRRLSSGLRQGMSDLQRCYANLLELWLRRATLVLGLLLTGLIITGAGLAAMPTAFIPNEDQSQIRGYFTLPEGASLERTVAVMERIRAVVVEEPLVRTGNFYAGRSFGQSGEDRGSFYLRLQPLEQRSGRDQSSDAVKRRLNRAIRSRIGDARVVVTTPPTVRGFSGESGLRLELLDRSGGQLNLQAFEALAQRFIKTAQASNRFERVSTRFDASSPRWRLSLDRDLLASLDLDLSTTLRDIGTAIGGRYIDDTYEGGRIRSIYVQLDGDNRTGPEDLSGLMVRNRSGELVSLENVATLTRTEGANGIRHYGLNRAITVTAVPAPGVSSGQAIEQLKAAGDAVGGNNIGLAFTGLALEEQKAARSTWVLFSLGVVVVYLLLAALYESFVDPLIILLTVPIALMGALIGLKLRGLPLDVYGQMGLLVLVSLAAKNGILIVEFANQRLEAGLALREAILGAAVNRMRPILLTAVTSLAGFLPLLLAQGSGSASRISIGTVVFSGLLVSSWLSLFVVPTVYLLLKRWRPT</sequence>
<dbReference type="Gene3D" id="1.20.1640.10">
    <property type="entry name" value="Multidrug efflux transporter AcrB transmembrane domain"/>
    <property type="match status" value="2"/>
</dbReference>
<keyword evidence="1" id="KW-0472">Membrane</keyword>
<dbReference type="HOGENOM" id="CLU_002755_1_2_3"/>
<dbReference type="KEGG" id="syw:SYNW2119"/>
<dbReference type="Proteomes" id="UP000001422">
    <property type="component" value="Chromosome"/>
</dbReference>
<dbReference type="InterPro" id="IPR001036">
    <property type="entry name" value="Acrflvin-R"/>
</dbReference>
<organism evidence="2 3">
    <name type="scientific">Parasynechococcus marenigrum (strain WH8102)</name>
    <dbReference type="NCBI Taxonomy" id="84588"/>
    <lineage>
        <taxon>Bacteria</taxon>
        <taxon>Bacillati</taxon>
        <taxon>Cyanobacteriota</taxon>
        <taxon>Cyanophyceae</taxon>
        <taxon>Synechococcales</taxon>
        <taxon>Prochlorococcaceae</taxon>
        <taxon>Parasynechococcus</taxon>
        <taxon>Parasynechococcus marenigrum</taxon>
    </lineage>
</organism>
<dbReference type="SUPFAM" id="SSF82866">
    <property type="entry name" value="Multidrug efflux transporter AcrB transmembrane domain"/>
    <property type="match status" value="2"/>
</dbReference>
<keyword evidence="1" id="KW-1133">Transmembrane helix</keyword>
<feature type="transmembrane region" description="Helical" evidence="1">
    <location>
        <begin position="396"/>
        <end position="415"/>
    </location>
</feature>
<reference evidence="2 3" key="1">
    <citation type="journal article" date="2003" name="Nature">
        <title>The genome of a motile marine Synechococcus.</title>
        <authorList>
            <person name="Palenik B."/>
            <person name="Brahamsha B."/>
            <person name="Larimer F."/>
            <person name="Land M."/>
            <person name="Hauser L."/>
            <person name="Chain P."/>
            <person name="Lamerdin J."/>
            <person name="Regala W."/>
            <person name="Allen E.A."/>
            <person name="McCarren J."/>
            <person name="Paulsen I."/>
            <person name="Dufresne A."/>
            <person name="Partensky F."/>
            <person name="Webb E."/>
            <person name="Waterbury J."/>
        </authorList>
    </citation>
    <scope>NUCLEOTIDE SEQUENCE [LARGE SCALE GENOMIC DNA]</scope>
    <source>
        <strain evidence="2 3">WH8102</strain>
    </source>
</reference>
<evidence type="ECO:0000313" key="3">
    <source>
        <dbReference type="Proteomes" id="UP000001422"/>
    </source>
</evidence>
<dbReference type="SUPFAM" id="SSF82693">
    <property type="entry name" value="Multidrug efflux transporter AcrB pore domain, PN1, PN2, PC1 and PC2 subdomains"/>
    <property type="match status" value="3"/>
</dbReference>
<evidence type="ECO:0000313" key="2">
    <source>
        <dbReference type="EMBL" id="CAE08634.1"/>
    </source>
</evidence>
<protein>
    <submittedName>
        <fullName evidence="2">RND family multidrug efflux transporter</fullName>
    </submittedName>
</protein>
<dbReference type="Gene3D" id="3.30.70.1440">
    <property type="entry name" value="Multidrug efflux transporter AcrB pore domain"/>
    <property type="match status" value="1"/>
</dbReference>
<proteinExistence type="predicted"/>
<dbReference type="EMBL" id="BX569694">
    <property type="protein sequence ID" value="CAE08634.1"/>
    <property type="molecule type" value="Genomic_DNA"/>
</dbReference>
<keyword evidence="1" id="KW-0812">Transmembrane</keyword>
<dbReference type="eggNOG" id="COG0841">
    <property type="taxonomic scope" value="Bacteria"/>
</dbReference>
<feature type="transmembrane region" description="Helical" evidence="1">
    <location>
        <begin position="932"/>
        <end position="952"/>
    </location>
</feature>
<dbReference type="PANTHER" id="PTHR32063:SF11">
    <property type="entry name" value="CATION OR DRUG EFFLUX SYSTEM PROTEIN"/>
    <property type="match status" value="1"/>
</dbReference>
<keyword evidence="3" id="KW-1185">Reference proteome</keyword>
<feature type="transmembrane region" description="Helical" evidence="1">
    <location>
        <begin position="345"/>
        <end position="362"/>
    </location>
</feature>
<feature type="transmembrane region" description="Helical" evidence="1">
    <location>
        <begin position="901"/>
        <end position="920"/>
    </location>
</feature>
<dbReference type="RefSeq" id="WP_011128975.1">
    <property type="nucleotide sequence ID" value="NC_005070.1"/>
</dbReference>
<feature type="transmembrane region" description="Helical" evidence="1">
    <location>
        <begin position="1004"/>
        <end position="1030"/>
    </location>
</feature>
<dbReference type="GO" id="GO:0005886">
    <property type="term" value="C:plasma membrane"/>
    <property type="evidence" value="ECO:0007669"/>
    <property type="project" value="TreeGrafter"/>
</dbReference>
<dbReference type="AlphaFoldDB" id="Q7U4E9"/>
<feature type="transmembrane region" description="Helical" evidence="1">
    <location>
        <begin position="541"/>
        <end position="564"/>
    </location>
</feature>
<feature type="transmembrane region" description="Helical" evidence="1">
    <location>
        <begin position="876"/>
        <end position="894"/>
    </location>
</feature>